<accession>A0A7S2WRE7</accession>
<feature type="signal peptide" evidence="3">
    <location>
        <begin position="1"/>
        <end position="17"/>
    </location>
</feature>
<organism evidence="5">
    <name type="scientific">Mucochytrium quahogii</name>
    <dbReference type="NCBI Taxonomy" id="96639"/>
    <lineage>
        <taxon>Eukaryota</taxon>
        <taxon>Sar</taxon>
        <taxon>Stramenopiles</taxon>
        <taxon>Bigyra</taxon>
        <taxon>Labyrinthulomycetes</taxon>
        <taxon>Thraustochytrida</taxon>
        <taxon>Thraustochytriidae</taxon>
        <taxon>Mucochytrium</taxon>
    </lineage>
</organism>
<evidence type="ECO:0000256" key="2">
    <source>
        <dbReference type="SAM" id="Phobius"/>
    </source>
</evidence>
<dbReference type="AlphaFoldDB" id="A0A7S2WRE7"/>
<gene>
    <name evidence="4" type="ORF">QSP1433_LOCUS15373</name>
    <name evidence="5" type="ORF">QSP1433_LOCUS15375</name>
</gene>
<feature type="chain" id="PRO_5036403897" evidence="3">
    <location>
        <begin position="18"/>
        <end position="166"/>
    </location>
</feature>
<keyword evidence="2" id="KW-0472">Membrane</keyword>
<feature type="transmembrane region" description="Helical" evidence="2">
    <location>
        <begin position="54"/>
        <end position="73"/>
    </location>
</feature>
<protein>
    <submittedName>
        <fullName evidence="5">Uncharacterized protein</fullName>
    </submittedName>
</protein>
<evidence type="ECO:0000256" key="3">
    <source>
        <dbReference type="SAM" id="SignalP"/>
    </source>
</evidence>
<evidence type="ECO:0000313" key="4">
    <source>
        <dbReference type="EMBL" id="CAD9703708.1"/>
    </source>
</evidence>
<reference evidence="5" key="1">
    <citation type="submission" date="2021-01" db="EMBL/GenBank/DDBJ databases">
        <authorList>
            <person name="Corre E."/>
            <person name="Pelletier E."/>
            <person name="Niang G."/>
            <person name="Scheremetjew M."/>
            <person name="Finn R."/>
            <person name="Kale V."/>
            <person name="Holt S."/>
            <person name="Cochrane G."/>
            <person name="Meng A."/>
            <person name="Brown T."/>
            <person name="Cohen L."/>
        </authorList>
    </citation>
    <scope>NUCLEOTIDE SEQUENCE</scope>
    <source>
        <strain evidence="5">NY070348D</strain>
    </source>
</reference>
<name>A0A7S2WRE7_9STRA</name>
<sequence length="166" mass="18499">MPCGMIAFVFSTAAVACLFLSLTGDWIVCSENNIAWTLLSYPDSETFELSKILLQSSLGITTATWLLCIALLCKFRFTKIIIFTCLVAMTCLVLCSVLFYLKYDDADTNLKQCTWFDQLGFRLLLAAAGSLLLTLVCTFFSSPQSPEAEEDLVQDSKVQPWDLESK</sequence>
<feature type="transmembrane region" description="Helical" evidence="2">
    <location>
        <begin position="80"/>
        <end position="101"/>
    </location>
</feature>
<evidence type="ECO:0000313" key="5">
    <source>
        <dbReference type="EMBL" id="CAD9703712.1"/>
    </source>
</evidence>
<keyword evidence="2" id="KW-1133">Transmembrane helix</keyword>
<dbReference type="EMBL" id="HBHK01024382">
    <property type="protein sequence ID" value="CAD9703708.1"/>
    <property type="molecule type" value="Transcribed_RNA"/>
</dbReference>
<feature type="transmembrane region" description="Helical" evidence="2">
    <location>
        <begin position="121"/>
        <end position="140"/>
    </location>
</feature>
<dbReference type="EMBL" id="HBHK01024384">
    <property type="protein sequence ID" value="CAD9703712.1"/>
    <property type="molecule type" value="Transcribed_RNA"/>
</dbReference>
<feature type="region of interest" description="Disordered" evidence="1">
    <location>
        <begin position="146"/>
        <end position="166"/>
    </location>
</feature>
<proteinExistence type="predicted"/>
<keyword evidence="3" id="KW-0732">Signal</keyword>
<keyword evidence="2" id="KW-0812">Transmembrane</keyword>
<evidence type="ECO:0000256" key="1">
    <source>
        <dbReference type="SAM" id="MobiDB-lite"/>
    </source>
</evidence>